<keyword evidence="3" id="KW-1185">Reference proteome</keyword>
<evidence type="ECO:0000256" key="1">
    <source>
        <dbReference type="SAM" id="MobiDB-lite"/>
    </source>
</evidence>
<feature type="compositionally biased region" description="Basic and acidic residues" evidence="1">
    <location>
        <begin position="492"/>
        <end position="507"/>
    </location>
</feature>
<evidence type="ECO:0000313" key="3">
    <source>
        <dbReference type="Proteomes" id="UP000010474"/>
    </source>
</evidence>
<dbReference type="PATRIC" id="fig|272123.3.peg.6346"/>
<proteinExistence type="predicted"/>
<dbReference type="KEGG" id="acy:Anacy_5845"/>
<dbReference type="Proteomes" id="UP000010474">
    <property type="component" value="Plasmid pANACY.02"/>
</dbReference>
<dbReference type="RefSeq" id="WP_015364290.1">
    <property type="nucleotide sequence ID" value="NC_020157.1"/>
</dbReference>
<feature type="region of interest" description="Disordered" evidence="1">
    <location>
        <begin position="57"/>
        <end position="93"/>
    </location>
</feature>
<feature type="compositionally biased region" description="Polar residues" evidence="1">
    <location>
        <begin position="583"/>
        <end position="605"/>
    </location>
</feature>
<gene>
    <name evidence="2" type="ordered locus">Anacy_5845</name>
</gene>
<dbReference type="EMBL" id="CP003661">
    <property type="protein sequence ID" value="AFZ61138.1"/>
    <property type="molecule type" value="Genomic_DNA"/>
</dbReference>
<geneLocation type="plasmid" evidence="2 3">
    <name>pANACY.02</name>
</geneLocation>
<feature type="region of interest" description="Disordered" evidence="1">
    <location>
        <begin position="476"/>
        <end position="507"/>
    </location>
</feature>
<name>K9ZPH4_ANACC</name>
<dbReference type="HOGENOM" id="CLU_256185_0_0_3"/>
<dbReference type="OrthoDB" id="473036at2"/>
<feature type="region of interest" description="Disordered" evidence="1">
    <location>
        <begin position="524"/>
        <end position="554"/>
    </location>
</feature>
<sequence>MKRQYTTKRNPCPICGNHHGCAIRPDNLIECLRSFSQHDAPAGYRFIKPLRNDMGGLFVPDDQNAQNQDKPLYSPQKRADSRQTNKGLSIEERDRQNRLLLNSTVSSLGTQHFSHLQEQRQLTTQEINWLKDLGWVRSWEPGAYSPAGVTSSLTGISPEGKLLGREGIAIAALDPNFQITGFQIATLRTQPKYIWLSSSYQGGSGPQLPNGELPLFCWKHPNAKKVKVVILCEGALKSLLTAVSLWRSGQTDIAVIGTASAARYGQQTLKDYLKRLRPQEIQLMPDAGAILNPHIAKANEDTLQQCRKLRYSLSVGDWGQLETKEQLDIDELLSVGRQDEIKLISTAAYLNRHHIHQQIRKLLKQGSFQLVQDKLITLKPATNSTDNIDLIHQYAKGVEYCRKGGYQVVVSWHNEAMLSLENAPQTVSATITPEEFFAGCSEQVQESLAQIDREWGMLYKLKLWFGRMVERYRPKKGFGQQNSGVSGGLNEPQRHREHGEKKDKVERFDAASQCDGVVKSDFSVSSPELNADHDGFSRTTNRGTEYREDGKTEVSTDGEVIKNQPDLIPQEERQLLSHEGVIKNQSNPISQPDNKQLLSEDGQSLSSPIAPCKVIEYKPGKFPKYGNLQQPPKIIFKKGQRLQVYTEAIAAGWKHILDKSPTGTFKSHDAGTALPKALGVEKLWYFTSHARNVSTETIERNYEYLDVRNSGMVWDTTPNGKRYLRWPKQGETPDTKGNCHRSQIFNVLRSKNLDSIEGAENPICATCHLLEACRGVAGAGFGHRYLRKETFKSDRIRSHPDSAPKPEDFDWSTSGIFWDEVMQTVQPINTITTNLRDIDRVMAELMTNSPEISLQLQPMWAILRQCITGDIQQPYYGWNDADVRRMLGKPPENLNAIITKAIEVLQPDLLPIFNSTSKYGIDLSDLPKKMRKQFGNPISELVEKIQLEIIVNWFIPFLQLWGKQIPGTIRIEYGKLNITTRNSRHSAISQSTKWNVYLDATTKPEYIAWWFDINPQEILTVEQEITKTNNLQIIQITGLGQVSKNRSSYCQERVSALRQELLSRHSDIKFIDFVKCCETEDGGWFRDSRGSNDFQEITALATFGIPYQNIGHLETLYLTLKSSHNKSEYQLDDLEINANSSNNLLEHSEINQELQNFIDWVTQSEIIQAIGRLRVNNRPESELYFYFCADYDLSFLEYEFKCVQAAEITIEAGCKDEKSWWKIETAVKELWLQGQKITQPVVAAVSGISQGYISKLATEFGGGWKQWLKIFLSLLNSNNSKRNNLEDISDILKEELEMINIDFSLQDLEMKSNQEIVKKVFAIEKHLDDTDWQYFLDKMPIKSQSKVIASLLSILPKCWVQELIEVDSLFPG</sequence>
<organism evidence="2 3">
    <name type="scientific">Anabaena cylindrica (strain ATCC 27899 / PCC 7122)</name>
    <dbReference type="NCBI Taxonomy" id="272123"/>
    <lineage>
        <taxon>Bacteria</taxon>
        <taxon>Bacillati</taxon>
        <taxon>Cyanobacteriota</taxon>
        <taxon>Cyanophyceae</taxon>
        <taxon>Nostocales</taxon>
        <taxon>Nostocaceae</taxon>
        <taxon>Anabaena</taxon>
    </lineage>
</organism>
<reference evidence="3" key="1">
    <citation type="journal article" date="2013" name="Proc. Natl. Acad. Sci. U.S.A.">
        <title>Improving the coverage of the cyanobacterial phylum using diversity-driven genome sequencing.</title>
        <authorList>
            <person name="Shih P.M."/>
            <person name="Wu D."/>
            <person name="Latifi A."/>
            <person name="Axen S.D."/>
            <person name="Fewer D.P."/>
            <person name="Talla E."/>
            <person name="Calteau A."/>
            <person name="Cai F."/>
            <person name="Tandeau de Marsac N."/>
            <person name="Rippka R."/>
            <person name="Herdman M."/>
            <person name="Sivonen K."/>
            <person name="Coursin T."/>
            <person name="Laurent T."/>
            <person name="Goodwin L."/>
            <person name="Nolan M."/>
            <person name="Davenport K.W."/>
            <person name="Han C.S."/>
            <person name="Rubin E.M."/>
            <person name="Eisen J.A."/>
            <person name="Woyke T."/>
            <person name="Gugger M."/>
            <person name="Kerfeld C.A."/>
        </authorList>
    </citation>
    <scope>NUCLEOTIDE SEQUENCE [LARGE SCALE GENOMIC DNA]</scope>
    <source>
        <strain evidence="3">ATCC 27899 / PCC 7122</strain>
    </source>
</reference>
<feature type="compositionally biased region" description="Basic and acidic residues" evidence="1">
    <location>
        <begin position="544"/>
        <end position="554"/>
    </location>
</feature>
<accession>K9ZPH4</accession>
<evidence type="ECO:0000313" key="2">
    <source>
        <dbReference type="EMBL" id="AFZ61138.1"/>
    </source>
</evidence>
<keyword evidence="2" id="KW-0614">Plasmid</keyword>
<feature type="compositionally biased region" description="Basic and acidic residues" evidence="1">
    <location>
        <begin position="77"/>
        <end position="93"/>
    </location>
</feature>
<feature type="region of interest" description="Disordered" evidence="1">
    <location>
        <begin position="582"/>
        <end position="605"/>
    </location>
</feature>
<protein>
    <submittedName>
        <fullName evidence="2">Uncharacterized protein</fullName>
    </submittedName>
</protein>